<gene>
    <name evidence="10" type="ORF">ACFSTE_10575</name>
</gene>
<comment type="caution">
    <text evidence="10">The sequence shown here is derived from an EMBL/GenBank/DDBJ whole genome shotgun (WGS) entry which is preliminary data.</text>
</comment>
<dbReference type="InterPro" id="IPR045275">
    <property type="entry name" value="MscS_archaea/bacteria_type"/>
</dbReference>
<comment type="similarity">
    <text evidence="2">Belongs to the MscS (TC 1.A.23) family.</text>
</comment>
<evidence type="ECO:0000256" key="6">
    <source>
        <dbReference type="ARBA" id="ARBA00023136"/>
    </source>
</evidence>
<proteinExistence type="inferred from homology"/>
<dbReference type="InterPro" id="IPR011014">
    <property type="entry name" value="MscS_channel_TM-2"/>
</dbReference>
<feature type="transmembrane region" description="Helical" evidence="7">
    <location>
        <begin position="110"/>
        <end position="140"/>
    </location>
</feature>
<evidence type="ECO:0000313" key="11">
    <source>
        <dbReference type="Proteomes" id="UP001597459"/>
    </source>
</evidence>
<dbReference type="Pfam" id="PF05552">
    <property type="entry name" value="MS_channel_1st_1"/>
    <property type="match status" value="1"/>
</dbReference>
<dbReference type="Gene3D" id="2.30.30.60">
    <property type="match status" value="1"/>
</dbReference>
<evidence type="ECO:0000259" key="8">
    <source>
        <dbReference type="Pfam" id="PF00924"/>
    </source>
</evidence>
<feature type="domain" description="Mechanosensitive ion channel MscS" evidence="8">
    <location>
        <begin position="129"/>
        <end position="192"/>
    </location>
</feature>
<reference evidence="11" key="1">
    <citation type="journal article" date="2019" name="Int. J. Syst. Evol. Microbiol.">
        <title>The Global Catalogue of Microorganisms (GCM) 10K type strain sequencing project: providing services to taxonomists for standard genome sequencing and annotation.</title>
        <authorList>
            <consortium name="The Broad Institute Genomics Platform"/>
            <consortium name="The Broad Institute Genome Sequencing Center for Infectious Disease"/>
            <person name="Wu L."/>
            <person name="Ma J."/>
        </authorList>
    </citation>
    <scope>NUCLEOTIDE SEQUENCE [LARGE SCALE GENOMIC DNA]</scope>
    <source>
        <strain evidence="11">KCTC 42423</strain>
    </source>
</reference>
<feature type="domain" description="Mechanosensitive ion channel MscS C-terminal" evidence="9">
    <location>
        <begin position="199"/>
        <end position="277"/>
    </location>
</feature>
<evidence type="ECO:0000313" key="10">
    <source>
        <dbReference type="EMBL" id="MFD2591269.1"/>
    </source>
</evidence>
<evidence type="ECO:0000256" key="4">
    <source>
        <dbReference type="ARBA" id="ARBA00022692"/>
    </source>
</evidence>
<keyword evidence="5 7" id="KW-1133">Transmembrane helix</keyword>
<evidence type="ECO:0000259" key="9">
    <source>
        <dbReference type="Pfam" id="PF21082"/>
    </source>
</evidence>
<dbReference type="InterPro" id="IPR006685">
    <property type="entry name" value="MscS_channel_2nd"/>
</dbReference>
<feature type="transmembrane region" description="Helical" evidence="7">
    <location>
        <begin position="81"/>
        <end position="104"/>
    </location>
</feature>
<dbReference type="SUPFAM" id="SSF82689">
    <property type="entry name" value="Mechanosensitive channel protein MscS (YggB), C-terminal domain"/>
    <property type="match status" value="1"/>
</dbReference>
<dbReference type="Gene3D" id="3.30.70.100">
    <property type="match status" value="1"/>
</dbReference>
<sequence>MQTSEKVVDTAVTATTEAGGTILDSLGGFFNSIQEGIGQYGLKIVGGIIALIIGLWIIKMVMKAVKKAFNKSNIDQTLKPFLVTLVNFILKLLLFISIAGIVGIPTATFAALLAAIGLAIGGAFNGSLGHMAAGVMILIFRPFKVGDLIETEGKLGFVKEISIFVTILETFQNKTEIIPNGAITAGTITNLSTKGNLRVDMPFGIQYGTDIKKAKQIVLDVLQADKNVLKDPAPRVAVNNLGANGVELLALPYSTCEDYWDVYWDTRQKIVEALGEQSYEAPLPQRIVTMKS</sequence>
<dbReference type="InterPro" id="IPR010920">
    <property type="entry name" value="LSM_dom_sf"/>
</dbReference>
<dbReference type="Pfam" id="PF00924">
    <property type="entry name" value="MS_channel_2nd"/>
    <property type="match status" value="1"/>
</dbReference>
<dbReference type="SUPFAM" id="SSF82861">
    <property type="entry name" value="Mechanosensitive channel protein MscS (YggB), transmembrane region"/>
    <property type="match status" value="1"/>
</dbReference>
<accession>A0ABW5N8N5</accession>
<dbReference type="InterPro" id="IPR008910">
    <property type="entry name" value="MSC_TM_helix"/>
</dbReference>
<keyword evidence="11" id="KW-1185">Reference proteome</keyword>
<dbReference type="PANTHER" id="PTHR30221:SF1">
    <property type="entry name" value="SMALL-CONDUCTANCE MECHANOSENSITIVE CHANNEL"/>
    <property type="match status" value="1"/>
</dbReference>
<dbReference type="InterPro" id="IPR023408">
    <property type="entry name" value="MscS_beta-dom_sf"/>
</dbReference>
<comment type="subcellular location">
    <subcellularLocation>
        <location evidence="1">Cell membrane</location>
        <topology evidence="1">Multi-pass membrane protein</topology>
    </subcellularLocation>
</comment>
<dbReference type="SUPFAM" id="SSF50182">
    <property type="entry name" value="Sm-like ribonucleoproteins"/>
    <property type="match status" value="1"/>
</dbReference>
<organism evidence="10 11">
    <name type="scientific">Aquimarina hainanensis</name>
    <dbReference type="NCBI Taxonomy" id="1578017"/>
    <lineage>
        <taxon>Bacteria</taxon>
        <taxon>Pseudomonadati</taxon>
        <taxon>Bacteroidota</taxon>
        <taxon>Flavobacteriia</taxon>
        <taxon>Flavobacteriales</taxon>
        <taxon>Flavobacteriaceae</taxon>
        <taxon>Aquimarina</taxon>
    </lineage>
</organism>
<dbReference type="InterPro" id="IPR049278">
    <property type="entry name" value="MS_channel_C"/>
</dbReference>
<dbReference type="Pfam" id="PF21082">
    <property type="entry name" value="MS_channel_3rd"/>
    <property type="match status" value="1"/>
</dbReference>
<dbReference type="Proteomes" id="UP001597459">
    <property type="component" value="Unassembled WGS sequence"/>
</dbReference>
<name>A0ABW5N8N5_9FLAO</name>
<evidence type="ECO:0000256" key="2">
    <source>
        <dbReference type="ARBA" id="ARBA00008017"/>
    </source>
</evidence>
<feature type="transmembrane region" description="Helical" evidence="7">
    <location>
        <begin position="40"/>
        <end position="61"/>
    </location>
</feature>
<dbReference type="RefSeq" id="WP_176029258.1">
    <property type="nucleotide sequence ID" value="NZ_JBHSJV010000001.1"/>
</dbReference>
<dbReference type="Gene3D" id="1.10.287.1260">
    <property type="match status" value="1"/>
</dbReference>
<keyword evidence="3" id="KW-1003">Cell membrane</keyword>
<evidence type="ECO:0000256" key="3">
    <source>
        <dbReference type="ARBA" id="ARBA00022475"/>
    </source>
</evidence>
<dbReference type="PANTHER" id="PTHR30221">
    <property type="entry name" value="SMALL-CONDUCTANCE MECHANOSENSITIVE CHANNEL"/>
    <property type="match status" value="1"/>
</dbReference>
<keyword evidence="4 7" id="KW-0812">Transmembrane</keyword>
<evidence type="ECO:0000256" key="5">
    <source>
        <dbReference type="ARBA" id="ARBA00022989"/>
    </source>
</evidence>
<protein>
    <submittedName>
        <fullName evidence="10">Mechanosensitive ion channel family protein</fullName>
    </submittedName>
</protein>
<keyword evidence="6 7" id="KW-0472">Membrane</keyword>
<evidence type="ECO:0000256" key="7">
    <source>
        <dbReference type="SAM" id="Phobius"/>
    </source>
</evidence>
<evidence type="ECO:0000256" key="1">
    <source>
        <dbReference type="ARBA" id="ARBA00004651"/>
    </source>
</evidence>
<dbReference type="EMBL" id="JBHULX010000017">
    <property type="protein sequence ID" value="MFD2591269.1"/>
    <property type="molecule type" value="Genomic_DNA"/>
</dbReference>
<dbReference type="InterPro" id="IPR011066">
    <property type="entry name" value="MscS_channel_C_sf"/>
</dbReference>